<feature type="transmembrane region" description="Helical" evidence="7">
    <location>
        <begin position="40"/>
        <end position="58"/>
    </location>
</feature>
<protein>
    <recommendedName>
        <fullName evidence="7">UPF0056 membrane protein</fullName>
    </recommendedName>
</protein>
<dbReference type="InterPro" id="IPR002771">
    <property type="entry name" value="Multi_antbiot-R_MarC"/>
</dbReference>
<dbReference type="PANTHER" id="PTHR33508:SF1">
    <property type="entry name" value="UPF0056 MEMBRANE PROTEIN YHCE"/>
    <property type="match status" value="1"/>
</dbReference>
<dbReference type="RefSeq" id="WP_131311249.1">
    <property type="nucleotide sequence ID" value="NZ_SJFN01000038.1"/>
</dbReference>
<proteinExistence type="inferred from homology"/>
<feature type="transmembrane region" description="Helical" evidence="7">
    <location>
        <begin position="6"/>
        <end position="28"/>
    </location>
</feature>
<dbReference type="AlphaFoldDB" id="A0A4Q9VG54"/>
<dbReference type="PANTHER" id="PTHR33508">
    <property type="entry name" value="UPF0056 MEMBRANE PROTEIN YHCE"/>
    <property type="match status" value="1"/>
</dbReference>
<keyword evidence="3" id="KW-1003">Cell membrane</keyword>
<organism evidence="8 9">
    <name type="scientific">Siculibacillus lacustris</name>
    <dbReference type="NCBI Taxonomy" id="1549641"/>
    <lineage>
        <taxon>Bacteria</taxon>
        <taxon>Pseudomonadati</taxon>
        <taxon>Pseudomonadota</taxon>
        <taxon>Alphaproteobacteria</taxon>
        <taxon>Hyphomicrobiales</taxon>
        <taxon>Ancalomicrobiaceae</taxon>
        <taxon>Siculibacillus</taxon>
    </lineage>
</organism>
<keyword evidence="6 7" id="KW-0472">Membrane</keyword>
<evidence type="ECO:0000256" key="7">
    <source>
        <dbReference type="RuleBase" id="RU362048"/>
    </source>
</evidence>
<evidence type="ECO:0000313" key="9">
    <source>
        <dbReference type="Proteomes" id="UP000292781"/>
    </source>
</evidence>
<feature type="transmembrane region" description="Helical" evidence="7">
    <location>
        <begin position="184"/>
        <end position="205"/>
    </location>
</feature>
<dbReference type="Pfam" id="PF01914">
    <property type="entry name" value="MarC"/>
    <property type="match status" value="1"/>
</dbReference>
<keyword evidence="4 7" id="KW-0812">Transmembrane</keyword>
<gene>
    <name evidence="8" type="ORF">EYW49_19200</name>
</gene>
<name>A0A4Q9VG54_9HYPH</name>
<accession>A0A4Q9VG54</accession>
<evidence type="ECO:0000256" key="2">
    <source>
        <dbReference type="ARBA" id="ARBA00009784"/>
    </source>
</evidence>
<dbReference type="EMBL" id="SJFN01000038">
    <property type="protein sequence ID" value="TBW33859.1"/>
    <property type="molecule type" value="Genomic_DNA"/>
</dbReference>
<evidence type="ECO:0000256" key="5">
    <source>
        <dbReference type="ARBA" id="ARBA00022989"/>
    </source>
</evidence>
<dbReference type="Proteomes" id="UP000292781">
    <property type="component" value="Unassembled WGS sequence"/>
</dbReference>
<feature type="transmembrane region" description="Helical" evidence="7">
    <location>
        <begin position="142"/>
        <end position="164"/>
    </location>
</feature>
<evidence type="ECO:0000256" key="4">
    <source>
        <dbReference type="ARBA" id="ARBA00022692"/>
    </source>
</evidence>
<comment type="subcellular location">
    <subcellularLocation>
        <location evidence="1 7">Cell membrane</location>
        <topology evidence="1 7">Multi-pass membrane protein</topology>
    </subcellularLocation>
</comment>
<comment type="similarity">
    <text evidence="2 7">Belongs to the UPF0056 (MarC) family.</text>
</comment>
<keyword evidence="5 7" id="KW-1133">Transmembrane helix</keyword>
<dbReference type="GO" id="GO:0005886">
    <property type="term" value="C:plasma membrane"/>
    <property type="evidence" value="ECO:0007669"/>
    <property type="project" value="UniProtKB-SubCell"/>
</dbReference>
<dbReference type="NCBIfam" id="TIGR00427">
    <property type="entry name" value="NAAT family transporter"/>
    <property type="match status" value="1"/>
</dbReference>
<reference evidence="8 9" key="1">
    <citation type="submission" date="2019-02" db="EMBL/GenBank/DDBJ databases">
        <title>Siculibacillus lacustris gen. nov., sp. nov., a new rosette-forming bacterium isolated from a freshwater crater lake (Lake St. Ana, Romania).</title>
        <authorList>
            <person name="Felfoldi T."/>
            <person name="Marton Z."/>
            <person name="Szabo A."/>
            <person name="Mentes A."/>
            <person name="Boka K."/>
            <person name="Marialigeti K."/>
            <person name="Mathe I."/>
            <person name="Koncz M."/>
            <person name="Schumann P."/>
            <person name="Toth E."/>
        </authorList>
    </citation>
    <scope>NUCLEOTIDE SEQUENCE [LARGE SCALE GENOMIC DNA]</scope>
    <source>
        <strain evidence="8 9">SA-279</strain>
    </source>
</reference>
<keyword evidence="9" id="KW-1185">Reference proteome</keyword>
<evidence type="ECO:0000256" key="6">
    <source>
        <dbReference type="ARBA" id="ARBA00023136"/>
    </source>
</evidence>
<comment type="caution">
    <text evidence="8">The sequence shown here is derived from an EMBL/GenBank/DDBJ whole genome shotgun (WGS) entry which is preliminary data.</text>
</comment>
<evidence type="ECO:0000313" key="8">
    <source>
        <dbReference type="EMBL" id="TBW33859.1"/>
    </source>
</evidence>
<sequence length="207" mass="21571">MFDYLLEAFVTLFVTVDPLGLAPLFIGLTAGSNRADRMYVAVRATVIASGVLLFFALIGGKLLAILGISLAAFRIAGGLLLFHIAFQMVFSQKRPRDASDAETAVTRDHIRDIAAFPLAIPLLAGPGAISASILAASKAPNLAALGAFLGLIGVVMGIAFAVFVAAEQIDRRIGETGRVVIERLLGLLLAALAVQFVADGIKAVVLA</sequence>
<evidence type="ECO:0000256" key="3">
    <source>
        <dbReference type="ARBA" id="ARBA00022475"/>
    </source>
</evidence>
<dbReference type="OrthoDB" id="21094at2"/>
<feature type="transmembrane region" description="Helical" evidence="7">
    <location>
        <begin position="64"/>
        <end position="86"/>
    </location>
</feature>
<feature type="transmembrane region" description="Helical" evidence="7">
    <location>
        <begin position="113"/>
        <end position="136"/>
    </location>
</feature>
<evidence type="ECO:0000256" key="1">
    <source>
        <dbReference type="ARBA" id="ARBA00004651"/>
    </source>
</evidence>